<evidence type="ECO:0000256" key="10">
    <source>
        <dbReference type="SAM" id="MobiDB-lite"/>
    </source>
</evidence>
<keyword evidence="3" id="KW-0963">Cytoplasm</keyword>
<dbReference type="AlphaFoldDB" id="A0A813LGU7"/>
<dbReference type="EMBL" id="CAJNNW010035498">
    <property type="protein sequence ID" value="CAE8728077.1"/>
    <property type="molecule type" value="Genomic_DNA"/>
</dbReference>
<evidence type="ECO:0000256" key="3">
    <source>
        <dbReference type="ARBA" id="ARBA00022490"/>
    </source>
</evidence>
<sequence length="463" mass="52640">VFGSDVAAAKSVQDEKARIEKEASSAQNFRQQLAQFALENEAVTALLQLFRRKAGAKGRATVQMDSTTTTQLARAVAGEAQPVVLPPWDPFNVAAMGDPYPDLGVPERQDSPDAGLDDEPKLEDCPEGVDEAGFQRMLELRREKLLAEAEVQKGAKVLAEMAGLLTHLQNERDQARTEYDRLQNELHDHKELMDRELYDIELLFKLRQGQVEVPQAAVVTDYSDAIVIDQEVVQSRNTRILELGKDKVSTLNTIKEFRKKLSLLQWEYNMLDAQTKDLEERTKDVHMLRVTKDLQSLLKGGEEGRNKADADLLERKIEHLNSTTEVKEQALKKQYAMGNHAAKLRKQENMMLEKKLRELQQNVIQREHIRRLRAPAGGGKGESDGRPRVTGGGGRIEENEAAIKEAQKGFREVRGRQKLMEAAKRHTEEIELLRKELDRLRQKTFPSFVQLHEDRPRNPDYKS</sequence>
<dbReference type="PANTHER" id="PTHR14885:SF1">
    <property type="entry name" value="CILIA- AND FLAGELLA-ASSOCIATED PROTEIN 43"/>
    <property type="match status" value="1"/>
</dbReference>
<comment type="caution">
    <text evidence="11">The sequence shown here is derived from an EMBL/GenBank/DDBJ whole genome shotgun (WGS) entry which is preliminary data.</text>
</comment>
<dbReference type="Pfam" id="PF25828">
    <property type="entry name" value="CC_Cfap43"/>
    <property type="match status" value="1"/>
</dbReference>
<feature type="coiled-coil region" evidence="9">
    <location>
        <begin position="158"/>
        <end position="192"/>
    </location>
</feature>
<evidence type="ECO:0000313" key="12">
    <source>
        <dbReference type="Proteomes" id="UP000626109"/>
    </source>
</evidence>
<keyword evidence="8" id="KW-0966">Cell projection</keyword>
<dbReference type="GO" id="GO:0005930">
    <property type="term" value="C:axoneme"/>
    <property type="evidence" value="ECO:0007669"/>
    <property type="project" value="TreeGrafter"/>
</dbReference>
<feature type="region of interest" description="Disordered" evidence="10">
    <location>
        <begin position="97"/>
        <end position="121"/>
    </location>
</feature>
<evidence type="ECO:0000256" key="1">
    <source>
        <dbReference type="ARBA" id="ARBA00004138"/>
    </source>
</evidence>
<feature type="coiled-coil region" evidence="9">
    <location>
        <begin position="416"/>
        <end position="443"/>
    </location>
</feature>
<keyword evidence="7" id="KW-0206">Cytoskeleton</keyword>
<gene>
    <name evidence="11" type="ORF">PGLA2088_LOCUS45007</name>
</gene>
<evidence type="ECO:0000256" key="7">
    <source>
        <dbReference type="ARBA" id="ARBA00023212"/>
    </source>
</evidence>
<keyword evidence="4" id="KW-0853">WD repeat</keyword>
<dbReference type="PANTHER" id="PTHR14885">
    <property type="entry name" value="CILIA- AND FLAGELLA-ASSOCIATED PROTEIN 43-RELATED"/>
    <property type="match status" value="1"/>
</dbReference>
<feature type="non-terminal residue" evidence="11">
    <location>
        <position position="1"/>
    </location>
</feature>
<comment type="subcellular location">
    <subcellularLocation>
        <location evidence="1">Cell projection</location>
        <location evidence="1">Cilium</location>
    </subcellularLocation>
    <subcellularLocation>
        <location evidence="2">Cytoplasm</location>
        <location evidence="2">Cytoskeleton</location>
    </subcellularLocation>
</comment>
<dbReference type="GO" id="GO:0060271">
    <property type="term" value="P:cilium assembly"/>
    <property type="evidence" value="ECO:0007669"/>
    <property type="project" value="TreeGrafter"/>
</dbReference>
<evidence type="ECO:0000256" key="8">
    <source>
        <dbReference type="ARBA" id="ARBA00023273"/>
    </source>
</evidence>
<dbReference type="Proteomes" id="UP000626109">
    <property type="component" value="Unassembled WGS sequence"/>
</dbReference>
<keyword evidence="6 9" id="KW-0175">Coiled coil</keyword>
<name>A0A813LGU7_POLGL</name>
<evidence type="ECO:0000256" key="9">
    <source>
        <dbReference type="SAM" id="Coils"/>
    </source>
</evidence>
<feature type="region of interest" description="Disordered" evidence="10">
    <location>
        <begin position="374"/>
        <end position="400"/>
    </location>
</feature>
<evidence type="ECO:0000256" key="5">
    <source>
        <dbReference type="ARBA" id="ARBA00022737"/>
    </source>
</evidence>
<protein>
    <submittedName>
        <fullName evidence="11">Uncharacterized protein</fullName>
    </submittedName>
</protein>
<accession>A0A813LGU7</accession>
<evidence type="ECO:0000256" key="2">
    <source>
        <dbReference type="ARBA" id="ARBA00004245"/>
    </source>
</evidence>
<proteinExistence type="predicted"/>
<keyword evidence="5" id="KW-0677">Repeat</keyword>
<evidence type="ECO:0000313" key="11">
    <source>
        <dbReference type="EMBL" id="CAE8728077.1"/>
    </source>
</evidence>
<evidence type="ECO:0000256" key="4">
    <source>
        <dbReference type="ARBA" id="ARBA00022574"/>
    </source>
</evidence>
<organism evidence="11 12">
    <name type="scientific">Polarella glacialis</name>
    <name type="common">Dinoflagellate</name>
    <dbReference type="NCBI Taxonomy" id="89957"/>
    <lineage>
        <taxon>Eukaryota</taxon>
        <taxon>Sar</taxon>
        <taxon>Alveolata</taxon>
        <taxon>Dinophyceae</taxon>
        <taxon>Suessiales</taxon>
        <taxon>Suessiaceae</taxon>
        <taxon>Polarella</taxon>
    </lineage>
</organism>
<evidence type="ECO:0000256" key="6">
    <source>
        <dbReference type="ARBA" id="ARBA00023054"/>
    </source>
</evidence>
<reference evidence="11" key="1">
    <citation type="submission" date="2021-02" db="EMBL/GenBank/DDBJ databases">
        <authorList>
            <person name="Dougan E. K."/>
            <person name="Rhodes N."/>
            <person name="Thang M."/>
            <person name="Chan C."/>
        </authorList>
    </citation>
    <scope>NUCLEOTIDE SEQUENCE</scope>
</reference>